<evidence type="ECO:0000313" key="3">
    <source>
        <dbReference type="Proteomes" id="UP000257109"/>
    </source>
</evidence>
<dbReference type="Proteomes" id="UP000257109">
    <property type="component" value="Unassembled WGS sequence"/>
</dbReference>
<dbReference type="EMBL" id="QJKJ01016128">
    <property type="protein sequence ID" value="RDX61465.1"/>
    <property type="molecule type" value="Genomic_DNA"/>
</dbReference>
<feature type="non-terminal residue" evidence="2">
    <location>
        <position position="1"/>
    </location>
</feature>
<evidence type="ECO:0000256" key="1">
    <source>
        <dbReference type="SAM" id="MobiDB-lite"/>
    </source>
</evidence>
<feature type="compositionally biased region" description="Polar residues" evidence="1">
    <location>
        <begin position="81"/>
        <end position="92"/>
    </location>
</feature>
<evidence type="ECO:0000313" key="2">
    <source>
        <dbReference type="EMBL" id="RDX61465.1"/>
    </source>
</evidence>
<comment type="caution">
    <text evidence="2">The sequence shown here is derived from an EMBL/GenBank/DDBJ whole genome shotgun (WGS) entry which is preliminary data.</text>
</comment>
<proteinExistence type="predicted"/>
<feature type="region of interest" description="Disordered" evidence="1">
    <location>
        <begin position="64"/>
        <end position="92"/>
    </location>
</feature>
<name>A0A371E602_MUCPR</name>
<gene>
    <name evidence="2" type="ORF">CR513_60305</name>
</gene>
<organism evidence="2 3">
    <name type="scientific">Mucuna pruriens</name>
    <name type="common">Velvet bean</name>
    <name type="synonym">Dolichos pruriens</name>
    <dbReference type="NCBI Taxonomy" id="157652"/>
    <lineage>
        <taxon>Eukaryota</taxon>
        <taxon>Viridiplantae</taxon>
        <taxon>Streptophyta</taxon>
        <taxon>Embryophyta</taxon>
        <taxon>Tracheophyta</taxon>
        <taxon>Spermatophyta</taxon>
        <taxon>Magnoliopsida</taxon>
        <taxon>eudicotyledons</taxon>
        <taxon>Gunneridae</taxon>
        <taxon>Pentapetalae</taxon>
        <taxon>rosids</taxon>
        <taxon>fabids</taxon>
        <taxon>Fabales</taxon>
        <taxon>Fabaceae</taxon>
        <taxon>Papilionoideae</taxon>
        <taxon>50 kb inversion clade</taxon>
        <taxon>NPAAA clade</taxon>
        <taxon>indigoferoid/millettioid clade</taxon>
        <taxon>Phaseoleae</taxon>
        <taxon>Mucuna</taxon>
    </lineage>
</organism>
<protein>
    <submittedName>
        <fullName evidence="2">Uncharacterized protein</fullName>
    </submittedName>
</protein>
<accession>A0A371E602</accession>
<sequence>MYYKYIAIPTPNWWPNTSRERIPYSYDTTIRPKLLQRFNESEVQNVSYGNNSCADTLARLATAKVPSSYSPPQGPIVTNDGHAQNTTRQSQR</sequence>
<reference evidence="2" key="1">
    <citation type="submission" date="2018-05" db="EMBL/GenBank/DDBJ databases">
        <title>Draft genome of Mucuna pruriens seed.</title>
        <authorList>
            <person name="Nnadi N.E."/>
            <person name="Vos R."/>
            <person name="Hasami M.H."/>
            <person name="Devisetty U.K."/>
            <person name="Aguiy J.C."/>
        </authorList>
    </citation>
    <scope>NUCLEOTIDE SEQUENCE [LARGE SCALE GENOMIC DNA]</scope>
    <source>
        <strain evidence="2">JCA_2017</strain>
    </source>
</reference>
<keyword evidence="3" id="KW-1185">Reference proteome</keyword>
<dbReference type="AlphaFoldDB" id="A0A371E602"/>